<dbReference type="InterPro" id="IPR036163">
    <property type="entry name" value="HMA_dom_sf"/>
</dbReference>
<organism evidence="2 3">
    <name type="scientific">Flavobacterium ponti</name>
    <dbReference type="NCBI Taxonomy" id="665133"/>
    <lineage>
        <taxon>Bacteria</taxon>
        <taxon>Pseudomonadati</taxon>
        <taxon>Bacteroidota</taxon>
        <taxon>Flavobacteriia</taxon>
        <taxon>Flavobacteriales</taxon>
        <taxon>Flavobacteriaceae</taxon>
        <taxon>Flavobacterium</taxon>
    </lineage>
</organism>
<evidence type="ECO:0000259" key="1">
    <source>
        <dbReference type="PROSITE" id="PS50846"/>
    </source>
</evidence>
<dbReference type="Gene3D" id="3.30.70.100">
    <property type="match status" value="1"/>
</dbReference>
<dbReference type="InterPro" id="IPR006121">
    <property type="entry name" value="HMA_dom"/>
</dbReference>
<reference evidence="3" key="1">
    <citation type="journal article" date="2019" name="Int. J. Syst. Evol. Microbiol.">
        <title>The Global Catalogue of Microorganisms (GCM) 10K type strain sequencing project: providing services to taxonomists for standard genome sequencing and annotation.</title>
        <authorList>
            <consortium name="The Broad Institute Genomics Platform"/>
            <consortium name="The Broad Institute Genome Sequencing Center for Infectious Disease"/>
            <person name="Wu L."/>
            <person name="Ma J."/>
        </authorList>
    </citation>
    <scope>NUCLEOTIDE SEQUENCE [LARGE SCALE GENOMIC DNA]</scope>
    <source>
        <strain evidence="3">CCUG 50349</strain>
    </source>
</reference>
<dbReference type="PROSITE" id="PS50846">
    <property type="entry name" value="HMA_2"/>
    <property type="match status" value="1"/>
</dbReference>
<dbReference type="CDD" id="cd00371">
    <property type="entry name" value="HMA"/>
    <property type="match status" value="1"/>
</dbReference>
<evidence type="ECO:0000313" key="3">
    <source>
        <dbReference type="Proteomes" id="UP001595885"/>
    </source>
</evidence>
<keyword evidence="3" id="KW-1185">Reference proteome</keyword>
<comment type="caution">
    <text evidence="2">The sequence shown here is derived from an EMBL/GenBank/DDBJ whole genome shotgun (WGS) entry which is preliminary data.</text>
</comment>
<dbReference type="EMBL" id="JBHSGW010000003">
    <property type="protein sequence ID" value="MFC4739342.1"/>
    <property type="molecule type" value="Genomic_DNA"/>
</dbReference>
<dbReference type="SUPFAM" id="SSF55008">
    <property type="entry name" value="HMA, heavy metal-associated domain"/>
    <property type="match status" value="1"/>
</dbReference>
<proteinExistence type="predicted"/>
<dbReference type="RefSeq" id="WP_379738657.1">
    <property type="nucleotide sequence ID" value="NZ_JBHSGW010000003.1"/>
</dbReference>
<dbReference type="Pfam" id="PF00403">
    <property type="entry name" value="HMA"/>
    <property type="match status" value="1"/>
</dbReference>
<dbReference type="PROSITE" id="PS51257">
    <property type="entry name" value="PROKAR_LIPOPROTEIN"/>
    <property type="match status" value="1"/>
</dbReference>
<dbReference type="Proteomes" id="UP001595885">
    <property type="component" value="Unassembled WGS sequence"/>
</dbReference>
<protein>
    <submittedName>
        <fullName evidence="2">Cation transporter</fullName>
    </submittedName>
</protein>
<feature type="domain" description="HMA" evidence="1">
    <location>
        <begin position="47"/>
        <end position="114"/>
    </location>
</feature>
<sequence>MNIVKQTLLIASISLLLVSCKNENNSSSEEIQAIEQDTTKTIVANSKTASFEIEGITCAEGCANLIEGKLNKLDGVSEAKVDFDAKTATVIYDADKVNQEKITKTVEGIAGGKLYKVSKLKS</sequence>
<evidence type="ECO:0000313" key="2">
    <source>
        <dbReference type="EMBL" id="MFC4739342.1"/>
    </source>
</evidence>
<accession>A0ABV9P5I5</accession>
<name>A0ABV9P5I5_9FLAO</name>
<gene>
    <name evidence="2" type="ORF">ACFO3U_04990</name>
</gene>